<keyword evidence="2" id="KW-1185">Reference proteome</keyword>
<evidence type="ECO:0000313" key="2">
    <source>
        <dbReference type="Proteomes" id="UP000594263"/>
    </source>
</evidence>
<proteinExistence type="predicted"/>
<accession>A0A7N0V623</accession>
<dbReference type="EnsemblPlants" id="Kaladp0130s0002.1.v1.1">
    <property type="protein sequence ID" value="Kaladp0130s0002.1.v1.1"/>
    <property type="gene ID" value="Kaladp0130s0002.v1.1"/>
</dbReference>
<sequence>MKMMRRMPMMLKKLCSMKKTNQTSAVMMMKRMASSILIFGGMIRVGKQRMLLAVYREGLNAANRARRCIGTKGTYHSAPAVLWPF</sequence>
<dbReference type="Proteomes" id="UP000594263">
    <property type="component" value="Unplaced"/>
</dbReference>
<organism evidence="1 2">
    <name type="scientific">Kalanchoe fedtschenkoi</name>
    <name type="common">Lavender scallops</name>
    <name type="synonym">South American air plant</name>
    <dbReference type="NCBI Taxonomy" id="63787"/>
    <lineage>
        <taxon>Eukaryota</taxon>
        <taxon>Viridiplantae</taxon>
        <taxon>Streptophyta</taxon>
        <taxon>Embryophyta</taxon>
        <taxon>Tracheophyta</taxon>
        <taxon>Spermatophyta</taxon>
        <taxon>Magnoliopsida</taxon>
        <taxon>eudicotyledons</taxon>
        <taxon>Gunneridae</taxon>
        <taxon>Pentapetalae</taxon>
        <taxon>Saxifragales</taxon>
        <taxon>Crassulaceae</taxon>
        <taxon>Kalanchoe</taxon>
    </lineage>
</organism>
<evidence type="ECO:0000313" key="1">
    <source>
        <dbReference type="EnsemblPlants" id="Kaladp0130s0002.1.v1.1"/>
    </source>
</evidence>
<protein>
    <submittedName>
        <fullName evidence="1">Uncharacterized protein</fullName>
    </submittedName>
</protein>
<dbReference type="AlphaFoldDB" id="A0A7N0V623"/>
<dbReference type="Gramene" id="Kaladp0130s0002.1.v1.1">
    <property type="protein sequence ID" value="Kaladp0130s0002.1.v1.1"/>
    <property type="gene ID" value="Kaladp0130s0002.v1.1"/>
</dbReference>
<name>A0A7N0V623_KALFE</name>
<reference evidence="1" key="1">
    <citation type="submission" date="2021-01" db="UniProtKB">
        <authorList>
            <consortium name="EnsemblPlants"/>
        </authorList>
    </citation>
    <scope>IDENTIFICATION</scope>
</reference>